<dbReference type="Pfam" id="PF06964">
    <property type="entry name" value="Alpha-L-AF_C"/>
    <property type="match status" value="1"/>
</dbReference>
<keyword evidence="4" id="KW-0732">Signal</keyword>
<dbReference type="EMBL" id="FNUV01000002">
    <property type="protein sequence ID" value="SEF59095.1"/>
    <property type="molecule type" value="Genomic_DNA"/>
</dbReference>
<dbReference type="SUPFAM" id="SSF51445">
    <property type="entry name" value="(Trans)glycosidases"/>
    <property type="match status" value="1"/>
</dbReference>
<dbReference type="PANTHER" id="PTHR31776:SF26">
    <property type="entry name" value="SECRETED ARABINOSIDASE"/>
    <property type="match status" value="1"/>
</dbReference>
<name>A0A1H5T8E3_XYLRU</name>
<sequence length="834" mass="94165">MKRIIRLGMTGLLVVVVIAIHAQETKQVFIYSPSERAGLHIAQQTETGWKELGQLCSSDYGTWGAEKRMYHPSVARANDGSWRLVFQVNDKSPLFAAAYSKDLVSWRPQDYPIMTTSQCLQPTVFANENGSFDIYFKTKGGEKRWVSASNDFRRFSKDEKSLIDDVAWTRDTAMVNGLSVDGCLFELSAAEMGVITDYFNRLAQDGKQSQERMYEDAKNFPDLQPVEAVLTITNQEKTISDKLIGIFFEDISYAADGGLYGELIQNRDFEYVPKDHRGWKATTAWSASKPINVVQVDPLSKNNPRYAVLGNDTIYNEGWDGIAVNAGEKYDFSMFVRNYNAKKSFIIQLVDSNDVVLAKATLKTEGSDWKKYDAVLTAKRSCTKARLAVIGVKGIKAGIDMVSLFPQETFMHRKNGLRKDLAQVIADLKPKFVRFPGGCMSHGQGLENIYHWNHTIGPLQDRKPDFNIWGYHQTRGLGFFEFFQFCEDIGAEPLPVLAAGVPCQNSNNNRDGIGGQQGGIPMDQMPAYIQELLNLIEWANGDPTTSKWAKMRADAGHPAPFNLKYLGIGNEDIISTVFEERYEMICRAIREKYPEIKICGTVGPFHAPSADYLEGWDFSKKHSDLQYMVDEHYYESTGWFMHHRDYYDNYDRHMPKVYLGEYAASTPEKRPNVETALAEALYLTDIERNGDVVEMTSYAPMLAKDGHRNWDPDMIYFSNTEVCPTPAYETQRLFSVNSGDRYVATSLSGIPLQLKHRIAASMVRDSKTGKKYLKLVNALPVELTISLNGLMIPEGTLAEGFDGQPEEQSVEVKSFEVKGEKIVLPPYAFRVIRL</sequence>
<evidence type="ECO:0000256" key="2">
    <source>
        <dbReference type="ARBA" id="ARBA00007186"/>
    </source>
</evidence>
<dbReference type="SMART" id="SM00813">
    <property type="entry name" value="Alpha-L-AF_C"/>
    <property type="match status" value="1"/>
</dbReference>
<evidence type="ECO:0000313" key="8">
    <source>
        <dbReference type="Proteomes" id="UP000236735"/>
    </source>
</evidence>
<dbReference type="Gene3D" id="2.60.120.260">
    <property type="entry name" value="Galactose-binding domain-like"/>
    <property type="match status" value="1"/>
</dbReference>
<dbReference type="PANTHER" id="PTHR31776">
    <property type="entry name" value="ALPHA-L-ARABINOFURANOSIDASE 1"/>
    <property type="match status" value="1"/>
</dbReference>
<dbReference type="AlphaFoldDB" id="A0A1H5T8E3"/>
<dbReference type="InterPro" id="IPR055235">
    <property type="entry name" value="ASD1_cat"/>
</dbReference>
<evidence type="ECO:0000313" key="7">
    <source>
        <dbReference type="EMBL" id="SEF59095.1"/>
    </source>
</evidence>
<dbReference type="InterPro" id="IPR023296">
    <property type="entry name" value="Glyco_hydro_beta-prop_sf"/>
</dbReference>
<dbReference type="EC" id="3.2.1.55" evidence="3"/>
<evidence type="ECO:0000256" key="1">
    <source>
        <dbReference type="ARBA" id="ARBA00001462"/>
    </source>
</evidence>
<organism evidence="7 8">
    <name type="scientific">Xylanibacter ruminicola</name>
    <name type="common">Prevotella ruminicola</name>
    <dbReference type="NCBI Taxonomy" id="839"/>
    <lineage>
        <taxon>Bacteria</taxon>
        <taxon>Pseudomonadati</taxon>
        <taxon>Bacteroidota</taxon>
        <taxon>Bacteroidia</taxon>
        <taxon>Bacteroidales</taxon>
        <taxon>Prevotellaceae</taxon>
        <taxon>Xylanibacter</taxon>
    </lineage>
</organism>
<protein>
    <recommendedName>
        <fullName evidence="3">non-reducing end alpha-L-arabinofuranosidase</fullName>
        <ecNumber evidence="3">3.2.1.55</ecNumber>
    </recommendedName>
</protein>
<proteinExistence type="inferred from homology"/>
<dbReference type="InterPro" id="IPR051563">
    <property type="entry name" value="Glycosyl_Hydrolase_51"/>
</dbReference>
<dbReference type="Proteomes" id="UP000236735">
    <property type="component" value="Unassembled WGS sequence"/>
</dbReference>
<comment type="catalytic activity">
    <reaction evidence="1">
        <text>Hydrolysis of terminal non-reducing alpha-L-arabinofuranoside residues in alpha-L-arabinosides.</text>
        <dbReference type="EC" id="3.2.1.55"/>
    </reaction>
</comment>
<dbReference type="GO" id="GO:0046373">
    <property type="term" value="P:L-arabinose metabolic process"/>
    <property type="evidence" value="ECO:0007669"/>
    <property type="project" value="InterPro"/>
</dbReference>
<dbReference type="Pfam" id="PF22848">
    <property type="entry name" value="ASD1_dom"/>
    <property type="match status" value="1"/>
</dbReference>
<dbReference type="Gene3D" id="3.20.20.80">
    <property type="entry name" value="Glycosidases"/>
    <property type="match status" value="1"/>
</dbReference>
<accession>A0A1H5T8E3</accession>
<dbReference type="RefSeq" id="WP_103915274.1">
    <property type="nucleotide sequence ID" value="NZ_FNUV01000002.1"/>
</dbReference>
<evidence type="ECO:0000256" key="5">
    <source>
        <dbReference type="ARBA" id="ARBA00022801"/>
    </source>
</evidence>
<dbReference type="InterPro" id="IPR010720">
    <property type="entry name" value="Alpha-L-AF_C"/>
</dbReference>
<evidence type="ECO:0000259" key="6">
    <source>
        <dbReference type="SMART" id="SM00813"/>
    </source>
</evidence>
<evidence type="ECO:0000256" key="4">
    <source>
        <dbReference type="ARBA" id="ARBA00022729"/>
    </source>
</evidence>
<gene>
    <name evidence="7" type="ORF">SAMN05216354_0925</name>
</gene>
<dbReference type="GO" id="GO:0046556">
    <property type="term" value="F:alpha-L-arabinofuranosidase activity"/>
    <property type="evidence" value="ECO:0007669"/>
    <property type="project" value="UniProtKB-EC"/>
</dbReference>
<dbReference type="InterPro" id="IPR017853">
    <property type="entry name" value="GH"/>
</dbReference>
<feature type="domain" description="Alpha-L-arabinofuranosidase C-terminal" evidence="6">
    <location>
        <begin position="660"/>
        <end position="828"/>
    </location>
</feature>
<keyword evidence="5" id="KW-0378">Hydrolase</keyword>
<dbReference type="InterPro" id="IPR055133">
    <property type="entry name" value="BT_3657-like_N"/>
</dbReference>
<comment type="similarity">
    <text evidence="2">Belongs to the glycosyl hydrolase 51 family.</text>
</comment>
<reference evidence="7 8" key="1">
    <citation type="submission" date="2016-10" db="EMBL/GenBank/DDBJ databases">
        <authorList>
            <person name="de Groot N.N."/>
        </authorList>
    </citation>
    <scope>NUCLEOTIDE SEQUENCE [LARGE SCALE GENOMIC DNA]</scope>
    <source>
        <strain evidence="7 8">AR32</strain>
    </source>
</reference>
<evidence type="ECO:0000256" key="3">
    <source>
        <dbReference type="ARBA" id="ARBA00012670"/>
    </source>
</evidence>
<dbReference type="Gene3D" id="2.115.10.20">
    <property type="entry name" value="Glycosyl hydrolase domain, family 43"/>
    <property type="match status" value="1"/>
</dbReference>
<dbReference type="Pfam" id="PF22847">
    <property type="entry name" value="BT_3657-like_N"/>
    <property type="match status" value="1"/>
</dbReference>
<dbReference type="SUPFAM" id="SSF75005">
    <property type="entry name" value="Arabinanase/levansucrase/invertase"/>
    <property type="match status" value="1"/>
</dbReference>